<dbReference type="PANTHER" id="PTHR33308:SF9">
    <property type="entry name" value="PEPTIDOGLYCAN HYDROLASE FLGJ"/>
    <property type="match status" value="1"/>
</dbReference>
<dbReference type="Gene3D" id="2.10.70.40">
    <property type="entry name" value="peptidoglycan hydrolase"/>
    <property type="match status" value="1"/>
</dbReference>
<gene>
    <name evidence="13" type="primary">flgJ</name>
    <name evidence="13" type="ORF">LRP50_04945</name>
</gene>
<dbReference type="Gene3D" id="1.10.530.10">
    <property type="match status" value="1"/>
</dbReference>
<evidence type="ECO:0000256" key="5">
    <source>
        <dbReference type="ARBA" id="ARBA00013433"/>
    </source>
</evidence>
<evidence type="ECO:0000256" key="1">
    <source>
        <dbReference type="ARBA" id="ARBA00002954"/>
    </source>
</evidence>
<evidence type="ECO:0000256" key="6">
    <source>
        <dbReference type="ARBA" id="ARBA00022764"/>
    </source>
</evidence>
<keyword evidence="10" id="KW-0961">Cell wall biogenesis/degradation</keyword>
<dbReference type="Pfam" id="PF10135">
    <property type="entry name" value="Rod-binding"/>
    <property type="match status" value="1"/>
</dbReference>
<comment type="subcellular location">
    <subcellularLocation>
        <location evidence="2">Periplasm</location>
    </subcellularLocation>
</comment>
<evidence type="ECO:0000256" key="3">
    <source>
        <dbReference type="ARBA" id="ARBA00006880"/>
    </source>
</evidence>
<protein>
    <recommendedName>
        <fullName evidence="5">Peptidoglycan hydrolase FlgJ</fullName>
    </recommendedName>
    <alternativeName>
        <fullName evidence="11">Muramidase FlgJ</fullName>
    </alternativeName>
</protein>
<dbReference type="GO" id="GO:0016798">
    <property type="term" value="F:hydrolase activity, acting on glycosyl bonds"/>
    <property type="evidence" value="ECO:0007669"/>
    <property type="project" value="UniProtKB-KW"/>
</dbReference>
<evidence type="ECO:0000313" key="13">
    <source>
        <dbReference type="EMBL" id="MDD1792474.1"/>
    </source>
</evidence>
<comment type="similarity">
    <text evidence="4">In the C-terminal section; belongs to the glycosyl hydrolase 73 family.</text>
</comment>
<evidence type="ECO:0000256" key="4">
    <source>
        <dbReference type="ARBA" id="ARBA00007974"/>
    </source>
</evidence>
<proteinExistence type="inferred from homology"/>
<keyword evidence="9 13" id="KW-0326">Glycosidase</keyword>
<comment type="similarity">
    <text evidence="3">In the N-terminal section; belongs to the FlgJ family.</text>
</comment>
<keyword evidence="6" id="KW-0574">Periplasm</keyword>
<keyword evidence="13" id="KW-0969">Cilium</keyword>
<dbReference type="InterPro" id="IPR002901">
    <property type="entry name" value="MGlyc_endo_b_GlcNAc-like_dom"/>
</dbReference>
<dbReference type="EMBL" id="JAJUBC010000004">
    <property type="protein sequence ID" value="MDD1792474.1"/>
    <property type="molecule type" value="Genomic_DNA"/>
</dbReference>
<keyword evidence="13" id="KW-0966">Cell projection</keyword>
<evidence type="ECO:0000256" key="10">
    <source>
        <dbReference type="ARBA" id="ARBA00023316"/>
    </source>
</evidence>
<dbReference type="RefSeq" id="WP_274163377.1">
    <property type="nucleotide sequence ID" value="NZ_JAJUBC010000004.1"/>
</dbReference>
<comment type="function">
    <text evidence="1">Flagellum-specific muramidase which hydrolyzes the peptidoglycan layer to assemble the rod structure in the periplasmic space.</text>
</comment>
<sequence length="332" mass="36921">MKTPLDTGFIHDISRLDILRQKAASGEQSDDAMRAAAEQFEALFTQMLFKSMRQANEAFESDLVDNRTSKFYEQMADEQLSSALSREGSLGLADLIVQQFKGSQGSEPMDAGENTASDRIQLGQVPPIALPLAEKNPTAQPEDTFNLLDRPTEEALIPSPHLLAQRNAAPKVVENKPFETPDEFVERLTPYAQKAARALGTDPAILIAQAALETGWGKKVIANARGSSHNLFNIKADPRWEGSKVATQTLEFHNDIPVQEIASFRAYSSYEDSFNDYVRFLNKNPRYSTALQSTEKPESFIRGLHQAGYATDPQYSDKVMSVFDRVKGIMQQ</sequence>
<dbReference type="InterPro" id="IPR019301">
    <property type="entry name" value="Flagellar_prot_FlgJ_N"/>
</dbReference>
<evidence type="ECO:0000256" key="9">
    <source>
        <dbReference type="ARBA" id="ARBA00023295"/>
    </source>
</evidence>
<keyword evidence="14" id="KW-1185">Reference proteome</keyword>
<evidence type="ECO:0000256" key="7">
    <source>
        <dbReference type="ARBA" id="ARBA00022795"/>
    </source>
</evidence>
<feature type="domain" description="Mannosyl-glycoprotein endo-beta-N-acetylglucosamidase-like" evidence="12">
    <location>
        <begin position="171"/>
        <end position="327"/>
    </location>
</feature>
<keyword evidence="8 13" id="KW-0378">Hydrolase</keyword>
<dbReference type="InterPro" id="IPR051056">
    <property type="entry name" value="Glycosyl_Hydrolase_73"/>
</dbReference>
<dbReference type="Pfam" id="PF01832">
    <property type="entry name" value="Glucosaminidase"/>
    <property type="match status" value="1"/>
</dbReference>
<dbReference type="PANTHER" id="PTHR33308">
    <property type="entry name" value="PEPTIDOGLYCAN HYDROLASE FLGJ"/>
    <property type="match status" value="1"/>
</dbReference>
<dbReference type="PRINTS" id="PR01002">
    <property type="entry name" value="FLGFLGJ"/>
</dbReference>
<evidence type="ECO:0000313" key="14">
    <source>
        <dbReference type="Proteomes" id="UP001149400"/>
    </source>
</evidence>
<comment type="caution">
    <text evidence="13">The sequence shown here is derived from an EMBL/GenBank/DDBJ whole genome shotgun (WGS) entry which is preliminary data.</text>
</comment>
<organism evidence="13 14">
    <name type="scientific">Enterovibrio gelatinilyticus</name>
    <dbReference type="NCBI Taxonomy" id="2899819"/>
    <lineage>
        <taxon>Bacteria</taxon>
        <taxon>Pseudomonadati</taxon>
        <taxon>Pseudomonadota</taxon>
        <taxon>Gammaproteobacteria</taxon>
        <taxon>Vibrionales</taxon>
        <taxon>Vibrionaceae</taxon>
        <taxon>Enterovibrio</taxon>
    </lineage>
</organism>
<accession>A0ABT5QWU7</accession>
<name>A0ABT5QWU7_9GAMM</name>
<evidence type="ECO:0000256" key="8">
    <source>
        <dbReference type="ARBA" id="ARBA00022801"/>
    </source>
</evidence>
<evidence type="ECO:0000256" key="2">
    <source>
        <dbReference type="ARBA" id="ARBA00004418"/>
    </source>
</evidence>
<evidence type="ECO:0000256" key="11">
    <source>
        <dbReference type="ARBA" id="ARBA00030835"/>
    </source>
</evidence>
<dbReference type="Proteomes" id="UP001149400">
    <property type="component" value="Unassembled WGS sequence"/>
</dbReference>
<dbReference type="NCBIfam" id="TIGR02541">
    <property type="entry name" value="flagell_FlgJ"/>
    <property type="match status" value="1"/>
</dbReference>
<keyword evidence="7" id="KW-1005">Bacterial flagellum biogenesis</keyword>
<keyword evidence="13" id="KW-0282">Flagellum</keyword>
<dbReference type="SMART" id="SM00047">
    <property type="entry name" value="LYZ2"/>
    <property type="match status" value="1"/>
</dbReference>
<dbReference type="InterPro" id="IPR013377">
    <property type="entry name" value="FlgJ"/>
</dbReference>
<reference evidence="13" key="1">
    <citation type="submission" date="2021-12" db="EMBL/GenBank/DDBJ databases">
        <title>Enterovibrio ZSDZ35 sp. nov. and Enterovibrio ZSDZ42 sp. nov., isolated from coastal seawater in Qingdao.</title>
        <authorList>
            <person name="Zhang P."/>
        </authorList>
    </citation>
    <scope>NUCLEOTIDE SEQUENCE</scope>
    <source>
        <strain evidence="13">ZSDZ42</strain>
    </source>
</reference>
<evidence type="ECO:0000259" key="12">
    <source>
        <dbReference type="SMART" id="SM00047"/>
    </source>
</evidence>